<dbReference type="RefSeq" id="WP_039421491.1">
    <property type="nucleotide sequence ID" value="NZ_JRAI01000063.1"/>
</dbReference>
<dbReference type="GO" id="GO:0000287">
    <property type="term" value="F:magnesium ion binding"/>
    <property type="evidence" value="ECO:0007669"/>
    <property type="project" value="UniProtKB-UniRule"/>
</dbReference>
<dbReference type="GO" id="GO:0004765">
    <property type="term" value="F:shikimate kinase activity"/>
    <property type="evidence" value="ECO:0007669"/>
    <property type="project" value="UniProtKB-UniRule"/>
</dbReference>
<keyword evidence="2 7" id="KW-0808">Transferase</keyword>
<comment type="pathway">
    <text evidence="7">Metabolic intermediate biosynthesis; chorismate biosynthesis; chorismate from D-erythrose 4-phosphate and phosphoenolpyruvate: step 5/7.</text>
</comment>
<feature type="binding site" evidence="7">
    <location>
        <position position="16"/>
    </location>
    <ligand>
        <name>Mg(2+)</name>
        <dbReference type="ChEBI" id="CHEBI:18420"/>
    </ligand>
</feature>
<dbReference type="Pfam" id="PF01202">
    <property type="entry name" value="SKI"/>
    <property type="match status" value="1"/>
</dbReference>
<dbReference type="SUPFAM" id="SSF52540">
    <property type="entry name" value="P-loop containing nucleoside triphosphate hydrolases"/>
    <property type="match status" value="1"/>
</dbReference>
<keyword evidence="4 7" id="KW-0418">Kinase</keyword>
<comment type="caution">
    <text evidence="7">Lacks conserved residue(s) required for the propagation of feature annotation.</text>
</comment>
<feature type="binding site" evidence="7">
    <location>
        <position position="119"/>
    </location>
    <ligand>
        <name>ATP</name>
        <dbReference type="ChEBI" id="CHEBI:30616"/>
    </ligand>
</feature>
<dbReference type="UniPathway" id="UPA00053">
    <property type="reaction ID" value="UER00088"/>
</dbReference>
<keyword evidence="7" id="KW-0963">Cytoplasm</keyword>
<name>A0A0A2F4D5_9PORP</name>
<dbReference type="PANTHER" id="PTHR21087:SF16">
    <property type="entry name" value="SHIKIMATE KINASE 1, CHLOROPLASTIC"/>
    <property type="match status" value="1"/>
</dbReference>
<keyword evidence="1 7" id="KW-0028">Amino-acid biosynthesis</keyword>
<gene>
    <name evidence="7" type="primary">aroK</name>
    <name evidence="8" type="ORF">HR08_07550</name>
</gene>
<dbReference type="OrthoDB" id="9800332at2"/>
<comment type="caution">
    <text evidence="8">The sequence shown here is derived from an EMBL/GenBank/DDBJ whole genome shotgun (WGS) entry which is preliminary data.</text>
</comment>
<dbReference type="AlphaFoldDB" id="A0A0A2F4D5"/>
<dbReference type="eggNOG" id="COG0703">
    <property type="taxonomic scope" value="Bacteria"/>
</dbReference>
<comment type="subunit">
    <text evidence="7">Monomer.</text>
</comment>
<dbReference type="EMBL" id="JRAI01000063">
    <property type="protein sequence ID" value="KGN84907.1"/>
    <property type="molecule type" value="Genomic_DNA"/>
</dbReference>
<dbReference type="PANTHER" id="PTHR21087">
    <property type="entry name" value="SHIKIMATE KINASE"/>
    <property type="match status" value="1"/>
</dbReference>
<keyword evidence="7" id="KW-0479">Metal-binding</keyword>
<evidence type="ECO:0000256" key="3">
    <source>
        <dbReference type="ARBA" id="ARBA00022741"/>
    </source>
</evidence>
<evidence type="ECO:0000313" key="9">
    <source>
        <dbReference type="Proteomes" id="UP000030130"/>
    </source>
</evidence>
<comment type="subcellular location">
    <subcellularLocation>
        <location evidence="7">Cytoplasm</location>
    </subcellularLocation>
</comment>
<comment type="cofactor">
    <cofactor evidence="7">
        <name>Mg(2+)</name>
        <dbReference type="ChEBI" id="CHEBI:18420"/>
    </cofactor>
    <text evidence="7">Binds 1 Mg(2+) ion per subunit.</text>
</comment>
<evidence type="ECO:0000256" key="5">
    <source>
        <dbReference type="ARBA" id="ARBA00022840"/>
    </source>
</evidence>
<evidence type="ECO:0000256" key="4">
    <source>
        <dbReference type="ARBA" id="ARBA00022777"/>
    </source>
</evidence>
<proteinExistence type="inferred from homology"/>
<evidence type="ECO:0000256" key="7">
    <source>
        <dbReference type="HAMAP-Rule" id="MF_00109"/>
    </source>
</evidence>
<dbReference type="InterPro" id="IPR027417">
    <property type="entry name" value="P-loop_NTPase"/>
</dbReference>
<dbReference type="CDD" id="cd00464">
    <property type="entry name" value="SK"/>
    <property type="match status" value="1"/>
</dbReference>
<accession>A0A0A2F4D5</accession>
<comment type="catalytic activity">
    <reaction evidence="7">
        <text>shikimate + ATP = 3-phosphoshikimate + ADP + H(+)</text>
        <dbReference type="Rhea" id="RHEA:13121"/>
        <dbReference type="ChEBI" id="CHEBI:15378"/>
        <dbReference type="ChEBI" id="CHEBI:30616"/>
        <dbReference type="ChEBI" id="CHEBI:36208"/>
        <dbReference type="ChEBI" id="CHEBI:145989"/>
        <dbReference type="ChEBI" id="CHEBI:456216"/>
        <dbReference type="EC" id="2.7.1.71"/>
    </reaction>
</comment>
<comment type="function">
    <text evidence="7">Catalyzes the specific phosphorylation of the 3-hydroxyl group of shikimic acid using ATP as a cosubstrate.</text>
</comment>
<dbReference type="Proteomes" id="UP000030130">
    <property type="component" value="Unassembled WGS sequence"/>
</dbReference>
<dbReference type="Gene3D" id="3.40.50.300">
    <property type="entry name" value="P-loop containing nucleotide triphosphate hydrolases"/>
    <property type="match status" value="1"/>
</dbReference>
<protein>
    <recommendedName>
        <fullName evidence="7">Shikimate kinase</fullName>
        <shortName evidence="7">SK</shortName>
        <ecNumber evidence="7">2.7.1.71</ecNumber>
    </recommendedName>
</protein>
<reference evidence="8 9" key="1">
    <citation type="submission" date="2014-08" db="EMBL/GenBank/DDBJ databases">
        <title>Porphyromonas gulae strain:COT-052_OH1451 Genome sequencing.</title>
        <authorList>
            <person name="Wallis C."/>
            <person name="Deusch O."/>
            <person name="O'Flynn C."/>
            <person name="Davis I."/>
            <person name="Jospin G."/>
            <person name="Darling A.E."/>
            <person name="Coil D.A."/>
            <person name="Alexiev A."/>
            <person name="Horsfall A."/>
            <person name="Kirkwood N."/>
            <person name="Harris S."/>
            <person name="Eisen J.A."/>
        </authorList>
    </citation>
    <scope>NUCLEOTIDE SEQUENCE [LARGE SCALE GENOMIC DNA]</scope>
    <source>
        <strain evidence="9">COT-052 OH1451</strain>
    </source>
</reference>
<evidence type="ECO:0000313" key="8">
    <source>
        <dbReference type="EMBL" id="KGN84907.1"/>
    </source>
</evidence>
<dbReference type="EC" id="2.7.1.71" evidence="7"/>
<feature type="binding site" evidence="7">
    <location>
        <position position="34"/>
    </location>
    <ligand>
        <name>substrate</name>
    </ligand>
</feature>
<dbReference type="PRINTS" id="PR01100">
    <property type="entry name" value="SHIKIMTKNASE"/>
</dbReference>
<dbReference type="NCBIfam" id="NF010555">
    <property type="entry name" value="PRK13949.1"/>
    <property type="match status" value="1"/>
</dbReference>
<evidence type="ECO:0000256" key="6">
    <source>
        <dbReference type="ARBA" id="ARBA00023141"/>
    </source>
</evidence>
<dbReference type="GO" id="GO:0008652">
    <property type="term" value="P:amino acid biosynthetic process"/>
    <property type="evidence" value="ECO:0007669"/>
    <property type="project" value="UniProtKB-KW"/>
</dbReference>
<dbReference type="InterPro" id="IPR000623">
    <property type="entry name" value="Shikimate_kinase/TSH1"/>
</dbReference>
<dbReference type="GO" id="GO:0009073">
    <property type="term" value="P:aromatic amino acid family biosynthetic process"/>
    <property type="evidence" value="ECO:0007669"/>
    <property type="project" value="UniProtKB-KW"/>
</dbReference>
<feature type="binding site" evidence="7">
    <location>
        <position position="58"/>
    </location>
    <ligand>
        <name>substrate</name>
    </ligand>
</feature>
<dbReference type="STRING" id="111105.HR09_04890"/>
<keyword evidence="7" id="KW-0460">Magnesium</keyword>
<feature type="binding site" evidence="7">
    <location>
        <position position="80"/>
    </location>
    <ligand>
        <name>substrate</name>
    </ligand>
</feature>
<comment type="similarity">
    <text evidence="7">Belongs to the shikimate kinase family.</text>
</comment>
<dbReference type="HAMAP" id="MF_00109">
    <property type="entry name" value="Shikimate_kinase"/>
    <property type="match status" value="1"/>
</dbReference>
<sequence>MHAPIFIVGYMGSGKSTVGRKMADLLGWRFIDTDFFIENRFRKRVADIFRDEGEAVFRRRERVVIEELSGMEDTIIATGGGLSCHSDNMELMNEAGLTLYLEVSDEVLAVRLELCKRTRPKVKDKTGEELLSHIHEEMAFRGDIYRRAKVIVNADKLVDEEDERRLVTRIVADLRAKGYLPQAIQP</sequence>
<dbReference type="GO" id="GO:0005524">
    <property type="term" value="F:ATP binding"/>
    <property type="evidence" value="ECO:0007669"/>
    <property type="project" value="UniProtKB-UniRule"/>
</dbReference>
<dbReference type="InterPro" id="IPR031322">
    <property type="entry name" value="Shikimate/glucono_kinase"/>
</dbReference>
<feature type="binding site" evidence="7">
    <location>
        <begin position="12"/>
        <end position="17"/>
    </location>
    <ligand>
        <name>ATP</name>
        <dbReference type="ChEBI" id="CHEBI:30616"/>
    </ligand>
</feature>
<feature type="binding site" evidence="7">
    <location>
        <position position="141"/>
    </location>
    <ligand>
        <name>substrate</name>
    </ligand>
</feature>
<keyword evidence="3 7" id="KW-0547">Nucleotide-binding</keyword>
<dbReference type="GO" id="GO:0005829">
    <property type="term" value="C:cytosol"/>
    <property type="evidence" value="ECO:0007669"/>
    <property type="project" value="TreeGrafter"/>
</dbReference>
<dbReference type="GO" id="GO:0009423">
    <property type="term" value="P:chorismate biosynthetic process"/>
    <property type="evidence" value="ECO:0007669"/>
    <property type="project" value="UniProtKB-UniRule"/>
</dbReference>
<keyword evidence="6 7" id="KW-0057">Aromatic amino acid biosynthesis</keyword>
<organism evidence="8 9">
    <name type="scientific">Porphyromonas gulae</name>
    <dbReference type="NCBI Taxonomy" id="111105"/>
    <lineage>
        <taxon>Bacteria</taxon>
        <taxon>Pseudomonadati</taxon>
        <taxon>Bacteroidota</taxon>
        <taxon>Bacteroidia</taxon>
        <taxon>Bacteroidales</taxon>
        <taxon>Porphyromonadaceae</taxon>
        <taxon>Porphyromonas</taxon>
    </lineage>
</organism>
<keyword evidence="5 7" id="KW-0067">ATP-binding</keyword>
<evidence type="ECO:0000256" key="2">
    <source>
        <dbReference type="ARBA" id="ARBA00022679"/>
    </source>
</evidence>
<evidence type="ECO:0000256" key="1">
    <source>
        <dbReference type="ARBA" id="ARBA00022605"/>
    </source>
</evidence>